<dbReference type="PANTHER" id="PTHR24198">
    <property type="entry name" value="ANKYRIN REPEAT AND PROTEIN KINASE DOMAIN-CONTAINING PROTEIN"/>
    <property type="match status" value="1"/>
</dbReference>
<accession>A0AAV9XPQ1</accession>
<dbReference type="InterPro" id="IPR002110">
    <property type="entry name" value="Ankyrin_rpt"/>
</dbReference>
<evidence type="ECO:0000256" key="3">
    <source>
        <dbReference type="PROSITE-ProRule" id="PRU00023"/>
    </source>
</evidence>
<dbReference type="SUPFAM" id="SSF48452">
    <property type="entry name" value="TPR-like"/>
    <property type="match status" value="1"/>
</dbReference>
<keyword evidence="1" id="KW-0677">Repeat</keyword>
<dbReference type="PRINTS" id="PR01415">
    <property type="entry name" value="ANKYRIN"/>
</dbReference>
<protein>
    <recommendedName>
        <fullName evidence="7">Ankyrin repeat protein</fullName>
    </recommendedName>
</protein>
<evidence type="ECO:0000313" key="5">
    <source>
        <dbReference type="EMBL" id="KAK6544089.1"/>
    </source>
</evidence>
<evidence type="ECO:0000313" key="6">
    <source>
        <dbReference type="Proteomes" id="UP001365542"/>
    </source>
</evidence>
<feature type="region of interest" description="Disordered" evidence="4">
    <location>
        <begin position="43"/>
        <end position="97"/>
    </location>
</feature>
<dbReference type="InterPro" id="IPR036770">
    <property type="entry name" value="Ankyrin_rpt-contain_sf"/>
</dbReference>
<sequence>MPGTSVASNPGGTPSFVDANNLNVEDVDRGDWMTYQYNQSYQCNPLSHVPRSENVEATGPQQNDDQKAHDNDSNSYEDDAHSEESVQEQQISFHRSKVEDGLSRGEWDEAESHLSILLQDFSIGVGDNPDMEILQAMTYNSKARWQEAYDLLKDFKHQSASEPELSARAYYAKAVALYKLKDYGTAHMNARRGLNVVDKFLEGPIQAKYKSDFGDIAFRSLEDLGNKADTAKAQHYKSLISSDYQPNPILQVTTVSQSTVEKSEEGSEAERVKLLEDMKRLRISFGCDGKLLVGRQKDFFHALHEALNTDNLPLMTLICSNEWCATQCLRESPIYFDLDPPMPQYAWRATTLLHVVAGSHSKYSAPMAQLLLDNGADPQTTLFEGITPLHICARQTNAEVASVLIKNGANIEARSITGKPPIHFAAWKASWNADVRILKMLIAAGANINAKNSGGYTALHWCMFDGRSAAPIEVLCERPEIDRFARAANHKTPWEIFWEHEGEFMERGEEKRVQILYTLRRFGITR</sequence>
<dbReference type="Pfam" id="PF12796">
    <property type="entry name" value="Ank_2"/>
    <property type="match status" value="1"/>
</dbReference>
<gene>
    <name evidence="5" type="ORF">TWF694_000800</name>
</gene>
<feature type="compositionally biased region" description="Basic and acidic residues" evidence="4">
    <location>
        <begin position="64"/>
        <end position="84"/>
    </location>
</feature>
<dbReference type="EMBL" id="JAVHJO010000001">
    <property type="protein sequence ID" value="KAK6544089.1"/>
    <property type="molecule type" value="Genomic_DNA"/>
</dbReference>
<name>A0AAV9XPQ1_9PEZI</name>
<dbReference type="PROSITE" id="PS50297">
    <property type="entry name" value="ANK_REP_REGION"/>
    <property type="match status" value="2"/>
</dbReference>
<dbReference type="SUPFAM" id="SSF48403">
    <property type="entry name" value="Ankyrin repeat"/>
    <property type="match status" value="1"/>
</dbReference>
<dbReference type="InterPro" id="IPR011990">
    <property type="entry name" value="TPR-like_helical_dom_sf"/>
</dbReference>
<dbReference type="Gene3D" id="1.25.40.10">
    <property type="entry name" value="Tetratricopeptide repeat domain"/>
    <property type="match status" value="1"/>
</dbReference>
<feature type="repeat" description="ANK" evidence="3">
    <location>
        <begin position="384"/>
        <end position="416"/>
    </location>
</feature>
<dbReference type="Proteomes" id="UP001365542">
    <property type="component" value="Unassembled WGS sequence"/>
</dbReference>
<dbReference type="AlphaFoldDB" id="A0AAV9XPQ1"/>
<evidence type="ECO:0008006" key="7">
    <source>
        <dbReference type="Google" id="ProtNLM"/>
    </source>
</evidence>
<dbReference type="PROSITE" id="PS50088">
    <property type="entry name" value="ANK_REPEAT"/>
    <property type="match status" value="2"/>
</dbReference>
<organism evidence="5 6">
    <name type="scientific">Orbilia ellipsospora</name>
    <dbReference type="NCBI Taxonomy" id="2528407"/>
    <lineage>
        <taxon>Eukaryota</taxon>
        <taxon>Fungi</taxon>
        <taxon>Dikarya</taxon>
        <taxon>Ascomycota</taxon>
        <taxon>Pezizomycotina</taxon>
        <taxon>Orbiliomycetes</taxon>
        <taxon>Orbiliales</taxon>
        <taxon>Orbiliaceae</taxon>
        <taxon>Orbilia</taxon>
    </lineage>
</organism>
<feature type="region of interest" description="Disordered" evidence="4">
    <location>
        <begin position="1"/>
        <end position="23"/>
    </location>
</feature>
<comment type="caution">
    <text evidence="5">The sequence shown here is derived from an EMBL/GenBank/DDBJ whole genome shotgun (WGS) entry which is preliminary data.</text>
</comment>
<evidence type="ECO:0000256" key="2">
    <source>
        <dbReference type="ARBA" id="ARBA00023043"/>
    </source>
</evidence>
<reference evidence="5 6" key="1">
    <citation type="submission" date="2019-10" db="EMBL/GenBank/DDBJ databases">
        <authorList>
            <person name="Palmer J.M."/>
        </authorList>
    </citation>
    <scope>NUCLEOTIDE SEQUENCE [LARGE SCALE GENOMIC DNA]</scope>
    <source>
        <strain evidence="5 6">TWF694</strain>
    </source>
</reference>
<dbReference type="PANTHER" id="PTHR24198:SF165">
    <property type="entry name" value="ANKYRIN REPEAT-CONTAINING PROTEIN-RELATED"/>
    <property type="match status" value="1"/>
</dbReference>
<keyword evidence="6" id="KW-1185">Reference proteome</keyword>
<evidence type="ECO:0000256" key="1">
    <source>
        <dbReference type="ARBA" id="ARBA00022737"/>
    </source>
</evidence>
<proteinExistence type="predicted"/>
<feature type="repeat" description="ANK" evidence="3">
    <location>
        <begin position="417"/>
        <end position="453"/>
    </location>
</feature>
<evidence type="ECO:0000256" key="4">
    <source>
        <dbReference type="SAM" id="MobiDB-lite"/>
    </source>
</evidence>
<keyword evidence="2 3" id="KW-0040">ANK repeat</keyword>
<dbReference type="Gene3D" id="1.25.40.20">
    <property type="entry name" value="Ankyrin repeat-containing domain"/>
    <property type="match status" value="2"/>
</dbReference>
<dbReference type="SMART" id="SM00248">
    <property type="entry name" value="ANK"/>
    <property type="match status" value="4"/>
</dbReference>